<dbReference type="EMBL" id="JACSDZ010000002">
    <property type="protein sequence ID" value="KAF7413860.1"/>
    <property type="molecule type" value="Genomic_DNA"/>
</dbReference>
<dbReference type="Proteomes" id="UP000617340">
    <property type="component" value="Unassembled WGS sequence"/>
</dbReference>
<evidence type="ECO:0000256" key="1">
    <source>
        <dbReference type="ARBA" id="ARBA00007623"/>
    </source>
</evidence>
<feature type="active site" evidence="2">
    <location>
        <position position="348"/>
    </location>
</feature>
<dbReference type="InterPro" id="IPR022682">
    <property type="entry name" value="Calpain_domain_III"/>
</dbReference>
<comment type="caution">
    <text evidence="5">The sequence shown here is derived from an EMBL/GenBank/DDBJ whole genome shotgun (WGS) entry which is preliminary data.</text>
</comment>
<dbReference type="CDD" id="cd00044">
    <property type="entry name" value="CysPc"/>
    <property type="match status" value="1"/>
</dbReference>
<proteinExistence type="inferred from homology"/>
<name>A0A834KY33_VESGE</name>
<dbReference type="InterPro" id="IPR011992">
    <property type="entry name" value="EF-hand-dom_pair"/>
</dbReference>
<accession>A0A834KY33</accession>
<protein>
    <recommendedName>
        <fullName evidence="4">Calpain catalytic domain-containing protein</fullName>
    </recommendedName>
</protein>
<dbReference type="SUPFAM" id="SSF54001">
    <property type="entry name" value="Cysteine proteinases"/>
    <property type="match status" value="1"/>
</dbReference>
<dbReference type="Pfam" id="PF01067">
    <property type="entry name" value="Calpain_III"/>
    <property type="match status" value="1"/>
</dbReference>
<evidence type="ECO:0000256" key="3">
    <source>
        <dbReference type="PROSITE-ProRule" id="PRU00239"/>
    </source>
</evidence>
<dbReference type="InterPro" id="IPR022684">
    <property type="entry name" value="Calpain_cysteine_protease"/>
</dbReference>
<evidence type="ECO:0000313" key="5">
    <source>
        <dbReference type="EMBL" id="KAF7413860.1"/>
    </source>
</evidence>
<sequence length="778" mass="88718">MLAKYNGGQLRGQVISIYAFILDGSHKKKKKIRKKEEEEKKICKRIEVVIIRKFMGSYTRDVMSEYERIKRSCLKRGELWEDPEFPATQASVFYHQTPPFQFQWKRPKFSRETERIGTGDLGTVTKTELCNRPIFVSDAPAQFDVIPGKMGDKWLVSCLGVLHLSKGLFYRVVPADQDFGNNGEPPGSPSAEYAGVFRFRLWWCGAWVEVLVDDRLPAVHGRLAFVQSRHSDQFWPALLEKAYAKLHGSYEALKYGTLLDGLSDLTGGITESIAIRQDPTACGRALSKLLDMTSLITCVVHNNQQHQLRASTEKLANGIQMGINYRLYAIERVETFSGEAVQLVKLRNPLGPGGEYIGAWARGGLEWDEIPAMERERLAVRNMAEGEFWISYSDFVKTFTHLEVVHLDAETSRDEPSLHNKHTWQMKLYQGSWRRGVTAGGCRNNQETFHINPQLHLILSEMEEVIVSLNQHSIMELKNLIFFLFRFCLPLQVIGFTAYTLPKNSTESINKQFFKKNKSLVNSEYTNSRQVSHRCQLEQGGYLLVPTTFEPTQETSFTLRVYSSKPLKLKYVDEAHRGITHKITYTTINSYSIVKAPPLEGKGFSQYEAVFLQLADEHRTVNAFELQELLEACLPNGTIFIVTKLIFCACMEVCRQVVLTMDSSGSGRLKFNDFKDLMCSLKYWQAAFKNHTKEKTGILKAERLRDALLEVGFQLNTDVLSILILRYMRKDGTLRFGDFVSAILHLSDAFGIFESKDPLQNGTIKLSLAEWLRSSLMC</sequence>
<comment type="caution">
    <text evidence="3">Lacks conserved residue(s) required for the propagation of feature annotation.</text>
</comment>
<dbReference type="FunFam" id="3.90.70.10:FF:000114">
    <property type="entry name" value="Calpain a"/>
    <property type="match status" value="1"/>
</dbReference>
<gene>
    <name evidence="5" type="ORF">HZH68_002349</name>
</gene>
<dbReference type="PANTHER" id="PTHR10183:SF394">
    <property type="entry name" value="CALPAIN-C"/>
    <property type="match status" value="1"/>
</dbReference>
<organism evidence="5 6">
    <name type="scientific">Vespula germanica</name>
    <name type="common">German yellow jacket</name>
    <name type="synonym">Paravespula germanica</name>
    <dbReference type="NCBI Taxonomy" id="30212"/>
    <lineage>
        <taxon>Eukaryota</taxon>
        <taxon>Metazoa</taxon>
        <taxon>Ecdysozoa</taxon>
        <taxon>Arthropoda</taxon>
        <taxon>Hexapoda</taxon>
        <taxon>Insecta</taxon>
        <taxon>Pterygota</taxon>
        <taxon>Neoptera</taxon>
        <taxon>Endopterygota</taxon>
        <taxon>Hymenoptera</taxon>
        <taxon>Apocrita</taxon>
        <taxon>Aculeata</taxon>
        <taxon>Vespoidea</taxon>
        <taxon>Vespidae</taxon>
        <taxon>Vespinae</taxon>
        <taxon>Vespula</taxon>
    </lineage>
</organism>
<dbReference type="SMART" id="SM00230">
    <property type="entry name" value="CysPc"/>
    <property type="match status" value="1"/>
</dbReference>
<dbReference type="InterPro" id="IPR038765">
    <property type="entry name" value="Papain-like_cys_pep_sf"/>
</dbReference>
<dbReference type="CDD" id="cd00214">
    <property type="entry name" value="Calpain_III"/>
    <property type="match status" value="1"/>
</dbReference>
<dbReference type="Gene3D" id="3.90.70.10">
    <property type="entry name" value="Cysteine proteinases"/>
    <property type="match status" value="1"/>
</dbReference>
<dbReference type="AlphaFoldDB" id="A0A834KY33"/>
<dbReference type="SUPFAM" id="SSF47473">
    <property type="entry name" value="EF-hand"/>
    <property type="match status" value="1"/>
</dbReference>
<keyword evidence="6" id="KW-1185">Reference proteome</keyword>
<comment type="similarity">
    <text evidence="1">Belongs to the peptidase C2 family.</text>
</comment>
<dbReference type="SUPFAM" id="SSF49758">
    <property type="entry name" value="Calpain large subunit, middle domain (domain III)"/>
    <property type="match status" value="1"/>
</dbReference>
<dbReference type="InterPro" id="IPR033883">
    <property type="entry name" value="C2_III"/>
</dbReference>
<dbReference type="InterPro" id="IPR036213">
    <property type="entry name" value="Calpain_III_sf"/>
</dbReference>
<dbReference type="PANTHER" id="PTHR10183">
    <property type="entry name" value="CALPAIN"/>
    <property type="match status" value="1"/>
</dbReference>
<reference evidence="5" key="1">
    <citation type="journal article" date="2020" name="G3 (Bethesda)">
        <title>High-Quality Assemblies for Three Invasive Social Wasps from the &lt;i&gt;Vespula&lt;/i&gt; Genus.</title>
        <authorList>
            <person name="Harrop T.W.R."/>
            <person name="Guhlin J."/>
            <person name="McLaughlin G.M."/>
            <person name="Permina E."/>
            <person name="Stockwell P."/>
            <person name="Gilligan J."/>
            <person name="Le Lec M.F."/>
            <person name="Gruber M.A.M."/>
            <person name="Quinn O."/>
            <person name="Lovegrove M."/>
            <person name="Duncan E.J."/>
            <person name="Remnant E.J."/>
            <person name="Van Eeckhoven J."/>
            <person name="Graham B."/>
            <person name="Knapp R.A."/>
            <person name="Langford K.W."/>
            <person name="Kronenberg Z."/>
            <person name="Press M.O."/>
            <person name="Eacker S.M."/>
            <person name="Wilson-Rankin E.E."/>
            <person name="Purcell J."/>
            <person name="Lester P.J."/>
            <person name="Dearden P.K."/>
        </authorList>
    </citation>
    <scope>NUCLEOTIDE SEQUENCE</scope>
    <source>
        <strain evidence="5">Linc-1</strain>
    </source>
</reference>
<dbReference type="PRINTS" id="PR00704">
    <property type="entry name" value="CALPAIN"/>
</dbReference>
<dbReference type="Pfam" id="PF00648">
    <property type="entry name" value="Peptidase_C2"/>
    <property type="match status" value="1"/>
</dbReference>
<evidence type="ECO:0000313" key="6">
    <source>
        <dbReference type="Proteomes" id="UP000617340"/>
    </source>
</evidence>
<dbReference type="SMART" id="SM00720">
    <property type="entry name" value="calpain_III"/>
    <property type="match status" value="1"/>
</dbReference>
<dbReference type="GO" id="GO:0004198">
    <property type="term" value="F:calcium-dependent cysteine-type endopeptidase activity"/>
    <property type="evidence" value="ECO:0007669"/>
    <property type="project" value="InterPro"/>
</dbReference>
<dbReference type="InterPro" id="IPR001300">
    <property type="entry name" value="Peptidase_C2_calpain_cat"/>
</dbReference>
<dbReference type="Gene3D" id="1.10.238.10">
    <property type="entry name" value="EF-hand"/>
    <property type="match status" value="1"/>
</dbReference>
<dbReference type="GO" id="GO:0005737">
    <property type="term" value="C:cytoplasm"/>
    <property type="evidence" value="ECO:0007669"/>
    <property type="project" value="TreeGrafter"/>
</dbReference>
<evidence type="ECO:0000259" key="4">
    <source>
        <dbReference type="PROSITE" id="PS50203"/>
    </source>
</evidence>
<feature type="domain" description="Calpain catalytic" evidence="4">
    <location>
        <begin position="79"/>
        <end position="408"/>
    </location>
</feature>
<dbReference type="GO" id="GO:0006508">
    <property type="term" value="P:proteolysis"/>
    <property type="evidence" value="ECO:0007669"/>
    <property type="project" value="InterPro"/>
</dbReference>
<dbReference type="Gene3D" id="2.60.120.380">
    <property type="match status" value="1"/>
</dbReference>
<dbReference type="InterPro" id="IPR022683">
    <property type="entry name" value="Calpain_III"/>
</dbReference>
<dbReference type="PROSITE" id="PS50203">
    <property type="entry name" value="CALPAIN_CAT"/>
    <property type="match status" value="1"/>
</dbReference>
<evidence type="ECO:0000256" key="2">
    <source>
        <dbReference type="PIRSR" id="PIRSR622684-1"/>
    </source>
</evidence>